<accession>A0ABR4M167</accession>
<comment type="caution">
    <text evidence="2">The sequence shown here is derived from an EMBL/GenBank/DDBJ whole genome shotgun (WGS) entry which is preliminary data.</text>
</comment>
<keyword evidence="3" id="KW-1185">Reference proteome</keyword>
<reference evidence="2 3" key="1">
    <citation type="submission" date="2024-07" db="EMBL/GenBank/DDBJ databases">
        <title>Section-level genome sequencing and comparative genomics of Aspergillus sections Usti and Cavernicolus.</title>
        <authorList>
            <consortium name="Lawrence Berkeley National Laboratory"/>
            <person name="Nybo J.L."/>
            <person name="Vesth T.C."/>
            <person name="Theobald S."/>
            <person name="Frisvad J.C."/>
            <person name="Larsen T.O."/>
            <person name="Kjaerboelling I."/>
            <person name="Rothschild-Mancinelli K."/>
            <person name="Lyhne E.K."/>
            <person name="Kogle M.E."/>
            <person name="Barry K."/>
            <person name="Clum A."/>
            <person name="Na H."/>
            <person name="Ledsgaard L."/>
            <person name="Lin J."/>
            <person name="Lipzen A."/>
            <person name="Kuo A."/>
            <person name="Riley R."/>
            <person name="Mondo S."/>
            <person name="Labutti K."/>
            <person name="Haridas S."/>
            <person name="Pangalinan J."/>
            <person name="Salamov A.A."/>
            <person name="Simmons B.A."/>
            <person name="Magnuson J.K."/>
            <person name="Chen J."/>
            <person name="Drula E."/>
            <person name="Henrissat B."/>
            <person name="Wiebenga A."/>
            <person name="Lubbers R.J."/>
            <person name="Gomes A.C."/>
            <person name="Macurrencykelacurrency M.R."/>
            <person name="Stajich J."/>
            <person name="Grigoriev I.V."/>
            <person name="Mortensen U.H."/>
            <person name="De Vries R.P."/>
            <person name="Baker S.E."/>
            <person name="Andersen M.R."/>
        </authorList>
    </citation>
    <scope>NUCLEOTIDE SEQUENCE [LARGE SCALE GENOMIC DNA]</scope>
    <source>
        <strain evidence="2 3">CBS 449.75</strain>
    </source>
</reference>
<name>A0ABR4M167_9EURO</name>
<organism evidence="2 3">
    <name type="scientific">Aspergillus lucknowensis</name>
    <dbReference type="NCBI Taxonomy" id="176173"/>
    <lineage>
        <taxon>Eukaryota</taxon>
        <taxon>Fungi</taxon>
        <taxon>Dikarya</taxon>
        <taxon>Ascomycota</taxon>
        <taxon>Pezizomycotina</taxon>
        <taxon>Eurotiomycetes</taxon>
        <taxon>Eurotiomycetidae</taxon>
        <taxon>Eurotiales</taxon>
        <taxon>Aspergillaceae</taxon>
        <taxon>Aspergillus</taxon>
        <taxon>Aspergillus subgen. Nidulantes</taxon>
    </lineage>
</organism>
<protein>
    <submittedName>
        <fullName evidence="2">Uncharacterized protein</fullName>
    </submittedName>
</protein>
<evidence type="ECO:0000313" key="3">
    <source>
        <dbReference type="Proteomes" id="UP001610432"/>
    </source>
</evidence>
<evidence type="ECO:0000256" key="1">
    <source>
        <dbReference type="SAM" id="MobiDB-lite"/>
    </source>
</evidence>
<evidence type="ECO:0000313" key="2">
    <source>
        <dbReference type="EMBL" id="KAL2870134.1"/>
    </source>
</evidence>
<dbReference type="GeneID" id="98142163"/>
<dbReference type="Proteomes" id="UP001610432">
    <property type="component" value="Unassembled WGS sequence"/>
</dbReference>
<feature type="region of interest" description="Disordered" evidence="1">
    <location>
        <begin position="128"/>
        <end position="149"/>
    </location>
</feature>
<dbReference type="EMBL" id="JBFXLQ010000007">
    <property type="protein sequence ID" value="KAL2870134.1"/>
    <property type="molecule type" value="Genomic_DNA"/>
</dbReference>
<dbReference type="RefSeq" id="XP_070889113.1">
    <property type="nucleotide sequence ID" value="XM_071027091.1"/>
</dbReference>
<sequence>MVGCHPGGKNPLDSFRNMSEALKFFSCLSIPERGDWTCLLIGGRFLEPIEEFSHEVVAWRSSLMNSCPDIFTQSGRITRSFSVVPGGGVVRRVEICLEASRGVCKMFSQFQQGSGGLQVERWKKQRIEEEGGSERPGYIPWQKSSREIA</sequence>
<gene>
    <name evidence="2" type="ORF">BJX67DRAFT_307848</name>
</gene>
<proteinExistence type="predicted"/>